<keyword evidence="2 5" id="KW-0812">Transmembrane</keyword>
<feature type="transmembrane region" description="Helical" evidence="5">
    <location>
        <begin position="81"/>
        <end position="102"/>
    </location>
</feature>
<name>A0A1F5YE92_9BACT</name>
<feature type="transmembrane region" description="Helical" evidence="5">
    <location>
        <begin position="200"/>
        <end position="222"/>
    </location>
</feature>
<evidence type="ECO:0000256" key="3">
    <source>
        <dbReference type="ARBA" id="ARBA00022989"/>
    </source>
</evidence>
<accession>A0A1F5YE92</accession>
<dbReference type="InterPro" id="IPR044878">
    <property type="entry name" value="UbiA_sf"/>
</dbReference>
<evidence type="ECO:0000256" key="2">
    <source>
        <dbReference type="ARBA" id="ARBA00022692"/>
    </source>
</evidence>
<sequence>MLKLILESMRPAQWTKNLLVFSGLIFAEKFMEPRETGLALQAFIIFCLLSSSVYLLNDVLDRERDRSHPLKSRRPVASGRLGVRPCLLAALVLVLAAGAWGLRLGLEFLLLGAAYLALNVLYTLKLKHVVIVDVMLIGLGFVLRVLAGTAAIGVVTSNWILLCTFLLSLFLSFGKRRHELIALEGVAPAHRDVLVHYSPYFLDQMIAVVTPSTLVCYALYTLSPDTVAHVGSQNLVYSVPFVCYGIFRYLYQIHEKRGGGDPTRLLLTDLSILIAIFCWLAVVALVLYL</sequence>
<feature type="transmembrane region" description="Helical" evidence="5">
    <location>
        <begin position="263"/>
        <end position="288"/>
    </location>
</feature>
<reference evidence="6 7" key="1">
    <citation type="journal article" date="2016" name="Nat. Commun.">
        <title>Thousands of microbial genomes shed light on interconnected biogeochemical processes in an aquifer system.</title>
        <authorList>
            <person name="Anantharaman K."/>
            <person name="Brown C.T."/>
            <person name="Hug L.A."/>
            <person name="Sharon I."/>
            <person name="Castelle C.J."/>
            <person name="Probst A.J."/>
            <person name="Thomas B.C."/>
            <person name="Singh A."/>
            <person name="Wilkins M.J."/>
            <person name="Karaoz U."/>
            <person name="Brodie E.L."/>
            <person name="Williams K.H."/>
            <person name="Hubbard S.S."/>
            <person name="Banfield J.F."/>
        </authorList>
    </citation>
    <scope>NUCLEOTIDE SEQUENCE [LARGE SCALE GENOMIC DNA]</scope>
</reference>
<evidence type="ECO:0000313" key="6">
    <source>
        <dbReference type="EMBL" id="OGF98469.1"/>
    </source>
</evidence>
<evidence type="ECO:0000256" key="5">
    <source>
        <dbReference type="SAM" id="Phobius"/>
    </source>
</evidence>
<dbReference type="Pfam" id="PF01040">
    <property type="entry name" value="UbiA"/>
    <property type="match status" value="1"/>
</dbReference>
<gene>
    <name evidence="6" type="ORF">A2Z86_06450</name>
</gene>
<comment type="subcellular location">
    <subcellularLocation>
        <location evidence="1">Membrane</location>
        <topology evidence="1">Multi-pass membrane protein</topology>
    </subcellularLocation>
</comment>
<feature type="transmembrane region" description="Helical" evidence="5">
    <location>
        <begin position="38"/>
        <end position="60"/>
    </location>
</feature>
<dbReference type="Proteomes" id="UP000176992">
    <property type="component" value="Unassembled WGS sequence"/>
</dbReference>
<keyword evidence="3 5" id="KW-1133">Transmembrane helix</keyword>
<evidence type="ECO:0000256" key="4">
    <source>
        <dbReference type="ARBA" id="ARBA00023136"/>
    </source>
</evidence>
<feature type="transmembrane region" description="Helical" evidence="5">
    <location>
        <begin position="131"/>
        <end position="152"/>
    </location>
</feature>
<dbReference type="CDD" id="cd13963">
    <property type="entry name" value="PT_UbiA_2"/>
    <property type="match status" value="1"/>
</dbReference>
<dbReference type="InterPro" id="IPR000537">
    <property type="entry name" value="UbiA_prenyltransferase"/>
</dbReference>
<dbReference type="NCBIfam" id="NF008977">
    <property type="entry name" value="PRK12324.1-2"/>
    <property type="match status" value="1"/>
</dbReference>
<feature type="transmembrane region" description="Helical" evidence="5">
    <location>
        <begin position="108"/>
        <end position="124"/>
    </location>
</feature>
<dbReference type="EMBL" id="MFIV01000099">
    <property type="protein sequence ID" value="OGF98469.1"/>
    <property type="molecule type" value="Genomic_DNA"/>
</dbReference>
<evidence type="ECO:0008006" key="8">
    <source>
        <dbReference type="Google" id="ProtNLM"/>
    </source>
</evidence>
<dbReference type="Gene3D" id="1.10.357.140">
    <property type="entry name" value="UbiA prenyltransferase"/>
    <property type="match status" value="1"/>
</dbReference>
<evidence type="ECO:0000256" key="1">
    <source>
        <dbReference type="ARBA" id="ARBA00004141"/>
    </source>
</evidence>
<evidence type="ECO:0000313" key="7">
    <source>
        <dbReference type="Proteomes" id="UP000176992"/>
    </source>
</evidence>
<dbReference type="GO" id="GO:0016020">
    <property type="term" value="C:membrane"/>
    <property type="evidence" value="ECO:0007669"/>
    <property type="project" value="UniProtKB-SubCell"/>
</dbReference>
<organism evidence="6 7">
    <name type="scientific">Candidatus Glassbacteria bacterium GWA2_58_10</name>
    <dbReference type="NCBI Taxonomy" id="1817865"/>
    <lineage>
        <taxon>Bacteria</taxon>
        <taxon>Candidatus Glassiibacteriota</taxon>
    </lineage>
</organism>
<feature type="transmembrane region" description="Helical" evidence="5">
    <location>
        <begin position="234"/>
        <end position="251"/>
    </location>
</feature>
<comment type="caution">
    <text evidence="6">The sequence shown here is derived from an EMBL/GenBank/DDBJ whole genome shotgun (WGS) entry which is preliminary data.</text>
</comment>
<dbReference type="GO" id="GO:0016765">
    <property type="term" value="F:transferase activity, transferring alkyl or aryl (other than methyl) groups"/>
    <property type="evidence" value="ECO:0007669"/>
    <property type="project" value="InterPro"/>
</dbReference>
<protein>
    <recommendedName>
        <fullName evidence="8">Phosphoribose diphosphate--decaprenyl-phosphate phosphoribosyltransferase</fullName>
    </recommendedName>
</protein>
<dbReference type="AlphaFoldDB" id="A0A1F5YE92"/>
<feature type="transmembrane region" description="Helical" evidence="5">
    <location>
        <begin position="158"/>
        <end position="174"/>
    </location>
</feature>
<proteinExistence type="predicted"/>
<keyword evidence="4 5" id="KW-0472">Membrane</keyword>